<gene>
    <name evidence="2" type="ORF">FMM08_02495</name>
</gene>
<reference evidence="2 3" key="1">
    <citation type="submission" date="2019-07" db="EMBL/GenBank/DDBJ databases">
        <title>Quadrisphaera sp. strain DD2A genome sequencing and assembly.</title>
        <authorList>
            <person name="Kim I."/>
        </authorList>
    </citation>
    <scope>NUCLEOTIDE SEQUENCE [LARGE SCALE GENOMIC DNA]</scope>
    <source>
        <strain evidence="2 3">DD2A</strain>
    </source>
</reference>
<dbReference type="Proteomes" id="UP000321234">
    <property type="component" value="Unassembled WGS sequence"/>
</dbReference>
<feature type="region of interest" description="Disordered" evidence="1">
    <location>
        <begin position="1"/>
        <end position="52"/>
    </location>
</feature>
<sequence>MGSTGLSVVTSGVWDMTSSAPPVRAVGDDADPPTQRAEAYAEEGAWGPATPTRLRGGLIETDDLGCTCQRWHTAKTHGDWDLHQPTPGSFTWPSPSGRVYHRRSTPLLPDLADLLHRD</sequence>
<accession>A0A5C8ZLN7</accession>
<comment type="caution">
    <text evidence="2">The sequence shown here is derived from an EMBL/GenBank/DDBJ whole genome shotgun (WGS) entry which is preliminary data.</text>
</comment>
<evidence type="ECO:0000256" key="1">
    <source>
        <dbReference type="SAM" id="MobiDB-lite"/>
    </source>
</evidence>
<dbReference type="RefSeq" id="WP_147924702.1">
    <property type="nucleotide sequence ID" value="NZ_VKAC01000001.1"/>
</dbReference>
<evidence type="ECO:0000313" key="2">
    <source>
        <dbReference type="EMBL" id="TXR58091.1"/>
    </source>
</evidence>
<dbReference type="EMBL" id="VKAC01000001">
    <property type="protein sequence ID" value="TXR58091.1"/>
    <property type="molecule type" value="Genomic_DNA"/>
</dbReference>
<dbReference type="OrthoDB" id="5242272at2"/>
<keyword evidence="3" id="KW-1185">Reference proteome</keyword>
<dbReference type="AlphaFoldDB" id="A0A5C8ZLN7"/>
<name>A0A5C8ZLN7_9ACTN</name>
<feature type="compositionally biased region" description="Polar residues" evidence="1">
    <location>
        <begin position="1"/>
        <end position="20"/>
    </location>
</feature>
<organism evidence="2 3">
    <name type="scientific">Quadrisphaera setariae</name>
    <dbReference type="NCBI Taxonomy" id="2593304"/>
    <lineage>
        <taxon>Bacteria</taxon>
        <taxon>Bacillati</taxon>
        <taxon>Actinomycetota</taxon>
        <taxon>Actinomycetes</taxon>
        <taxon>Kineosporiales</taxon>
        <taxon>Kineosporiaceae</taxon>
        <taxon>Quadrisphaera</taxon>
    </lineage>
</organism>
<proteinExistence type="predicted"/>
<protein>
    <submittedName>
        <fullName evidence="2">Uncharacterized protein</fullName>
    </submittedName>
</protein>
<evidence type="ECO:0000313" key="3">
    <source>
        <dbReference type="Proteomes" id="UP000321234"/>
    </source>
</evidence>